<evidence type="ECO:0000313" key="2">
    <source>
        <dbReference type="EMBL" id="KAK9719380.1"/>
    </source>
</evidence>
<accession>A0AAW1KL15</accession>
<protein>
    <submittedName>
        <fullName evidence="2">Uncharacterized protein</fullName>
    </submittedName>
</protein>
<reference evidence="2 3" key="1">
    <citation type="journal article" date="2024" name="BMC Genomics">
        <title>De novo assembly and annotation of Popillia japonica's genome with initial clues to its potential as an invasive pest.</title>
        <authorList>
            <person name="Cucini C."/>
            <person name="Boschi S."/>
            <person name="Funari R."/>
            <person name="Cardaioli E."/>
            <person name="Iannotti N."/>
            <person name="Marturano G."/>
            <person name="Paoli F."/>
            <person name="Bruttini M."/>
            <person name="Carapelli A."/>
            <person name="Frati F."/>
            <person name="Nardi F."/>
        </authorList>
    </citation>
    <scope>NUCLEOTIDE SEQUENCE [LARGE SCALE GENOMIC DNA]</scope>
    <source>
        <strain evidence="2">DMR45628</strain>
    </source>
</reference>
<dbReference type="Proteomes" id="UP001458880">
    <property type="component" value="Unassembled WGS sequence"/>
</dbReference>
<name>A0AAW1KL15_POPJA</name>
<organism evidence="2 3">
    <name type="scientific">Popillia japonica</name>
    <name type="common">Japanese beetle</name>
    <dbReference type="NCBI Taxonomy" id="7064"/>
    <lineage>
        <taxon>Eukaryota</taxon>
        <taxon>Metazoa</taxon>
        <taxon>Ecdysozoa</taxon>
        <taxon>Arthropoda</taxon>
        <taxon>Hexapoda</taxon>
        <taxon>Insecta</taxon>
        <taxon>Pterygota</taxon>
        <taxon>Neoptera</taxon>
        <taxon>Endopterygota</taxon>
        <taxon>Coleoptera</taxon>
        <taxon>Polyphaga</taxon>
        <taxon>Scarabaeiformia</taxon>
        <taxon>Scarabaeidae</taxon>
        <taxon>Rutelinae</taxon>
        <taxon>Popillia</taxon>
    </lineage>
</organism>
<evidence type="ECO:0000256" key="1">
    <source>
        <dbReference type="SAM" id="MobiDB-lite"/>
    </source>
</evidence>
<evidence type="ECO:0000313" key="3">
    <source>
        <dbReference type="Proteomes" id="UP001458880"/>
    </source>
</evidence>
<gene>
    <name evidence="2" type="ORF">QE152_g22699</name>
</gene>
<sequence length="131" mass="14916">MSEPPEHQKTMRSKTSSHDIRNDTLDCSYPFYSGSKPEAFAFSKQKHITPPRPNSNLIMLSAIPLLDNSLFSTLYDGVSGKTGKWGRWGSLGDRRMAWGGNCRFRHRGDIRWIVRTPRHVFNNIEISPVAP</sequence>
<proteinExistence type="predicted"/>
<comment type="caution">
    <text evidence="2">The sequence shown here is derived from an EMBL/GenBank/DDBJ whole genome shotgun (WGS) entry which is preliminary data.</text>
</comment>
<dbReference type="AlphaFoldDB" id="A0AAW1KL15"/>
<dbReference type="EMBL" id="JASPKY010000220">
    <property type="protein sequence ID" value="KAK9719380.1"/>
    <property type="molecule type" value="Genomic_DNA"/>
</dbReference>
<keyword evidence="3" id="KW-1185">Reference proteome</keyword>
<feature type="region of interest" description="Disordered" evidence="1">
    <location>
        <begin position="1"/>
        <end position="21"/>
    </location>
</feature>